<name>A0AAD3XXZ8_NEPGR</name>
<dbReference type="AlphaFoldDB" id="A0AAD3XXZ8"/>
<dbReference type="EMBL" id="BSYO01000024">
    <property type="protein sequence ID" value="GMH21912.1"/>
    <property type="molecule type" value="Genomic_DNA"/>
</dbReference>
<keyword evidence="3" id="KW-1185">Reference proteome</keyword>
<reference evidence="2" key="1">
    <citation type="submission" date="2023-05" db="EMBL/GenBank/DDBJ databases">
        <title>Nepenthes gracilis genome sequencing.</title>
        <authorList>
            <person name="Fukushima K."/>
        </authorList>
    </citation>
    <scope>NUCLEOTIDE SEQUENCE</scope>
    <source>
        <strain evidence="2">SING2019-196</strain>
    </source>
</reference>
<sequence length="98" mass="10715">MPASPSIPLTSATVKASLCTSGRFNVRRRRPSLAASNFPPHSMSLPQNTKPPEILIPPQLRIDDGGGPGRLKFELQLFLRIERPAASPSRQKVIMINS</sequence>
<gene>
    <name evidence="2" type="ORF">Nepgr_023755</name>
</gene>
<protein>
    <submittedName>
        <fullName evidence="2">Uncharacterized protein</fullName>
    </submittedName>
</protein>
<feature type="region of interest" description="Disordered" evidence="1">
    <location>
        <begin position="30"/>
        <end position="52"/>
    </location>
</feature>
<comment type="caution">
    <text evidence="2">The sequence shown here is derived from an EMBL/GenBank/DDBJ whole genome shotgun (WGS) entry which is preliminary data.</text>
</comment>
<evidence type="ECO:0000313" key="2">
    <source>
        <dbReference type="EMBL" id="GMH21912.1"/>
    </source>
</evidence>
<proteinExistence type="predicted"/>
<evidence type="ECO:0000256" key="1">
    <source>
        <dbReference type="SAM" id="MobiDB-lite"/>
    </source>
</evidence>
<dbReference type="Proteomes" id="UP001279734">
    <property type="component" value="Unassembled WGS sequence"/>
</dbReference>
<evidence type="ECO:0000313" key="3">
    <source>
        <dbReference type="Proteomes" id="UP001279734"/>
    </source>
</evidence>
<organism evidence="2 3">
    <name type="scientific">Nepenthes gracilis</name>
    <name type="common">Slender pitcher plant</name>
    <dbReference type="NCBI Taxonomy" id="150966"/>
    <lineage>
        <taxon>Eukaryota</taxon>
        <taxon>Viridiplantae</taxon>
        <taxon>Streptophyta</taxon>
        <taxon>Embryophyta</taxon>
        <taxon>Tracheophyta</taxon>
        <taxon>Spermatophyta</taxon>
        <taxon>Magnoliopsida</taxon>
        <taxon>eudicotyledons</taxon>
        <taxon>Gunneridae</taxon>
        <taxon>Pentapetalae</taxon>
        <taxon>Caryophyllales</taxon>
        <taxon>Nepenthaceae</taxon>
        <taxon>Nepenthes</taxon>
    </lineage>
</organism>
<accession>A0AAD3XXZ8</accession>